<organism evidence="2 3">
    <name type="scientific">Bordetella bronchiseptica 253</name>
    <dbReference type="NCBI Taxonomy" id="568707"/>
    <lineage>
        <taxon>Bacteria</taxon>
        <taxon>Pseudomonadati</taxon>
        <taxon>Pseudomonadota</taxon>
        <taxon>Betaproteobacteria</taxon>
        <taxon>Burkholderiales</taxon>
        <taxon>Alcaligenaceae</taxon>
        <taxon>Bordetella</taxon>
    </lineage>
</organism>
<gene>
    <name evidence="2" type="ORF">BN112_3673</name>
</gene>
<dbReference type="InterPro" id="IPR005064">
    <property type="entry name" value="BUG"/>
</dbReference>
<dbReference type="PIRSF" id="PIRSF017082">
    <property type="entry name" value="YflP"/>
    <property type="match status" value="1"/>
</dbReference>
<dbReference type="OrthoDB" id="8678477at2"/>
<accession>A0A0C6PAF5</accession>
<dbReference type="AlphaFoldDB" id="A0A0C6PAF5"/>
<comment type="similarity">
    <text evidence="1">Belongs to the UPF0065 (bug) family.</text>
</comment>
<proteinExistence type="inferred from homology"/>
<sequence length="350" mass="35746">MVQCKQSCMGVVASTARGARRGFVRLAGAVAGTAMLAILAGGATPASAASDGYPAKPVKIVLGFSAGGGTDAIARTLAKHMANTLGANVLIDNKPGANGNIAAEEVSRAANDGYTLLYNTSSIASSPALYSKRLSYDVTRDLTPIALTASLPIVLVVPTKSQFKTVEELVAYAKANPGRLNYASAGNGNVTHLASLSFEDAVGIKGTHIPYKGEAPALVDLMAGMVDYYFATSAGAIPAVKSGRLRALAVATKEPLETLPDVPTLDATVAPGLELAAWSGLMAPAGTPAEVVAKLNGAVGKALADQDVLAFFANQSAQATPSTPQEYDVFLRKEIDGLAKVIKGSGLTLD</sequence>
<dbReference type="EMBL" id="HE965806">
    <property type="protein sequence ID" value="CCJ55587.1"/>
    <property type="molecule type" value="Genomic_DNA"/>
</dbReference>
<evidence type="ECO:0000256" key="1">
    <source>
        <dbReference type="ARBA" id="ARBA00006987"/>
    </source>
</evidence>
<dbReference type="PANTHER" id="PTHR42928">
    <property type="entry name" value="TRICARBOXYLATE-BINDING PROTEIN"/>
    <property type="match status" value="1"/>
</dbReference>
<dbReference type="Pfam" id="PF03401">
    <property type="entry name" value="TctC"/>
    <property type="match status" value="1"/>
</dbReference>
<evidence type="ECO:0000313" key="3">
    <source>
        <dbReference type="Proteomes" id="UP000007564"/>
    </source>
</evidence>
<evidence type="ECO:0000313" key="2">
    <source>
        <dbReference type="EMBL" id="CCJ55587.1"/>
    </source>
</evidence>
<dbReference type="GeneID" id="56476751"/>
<dbReference type="PANTHER" id="PTHR42928:SF5">
    <property type="entry name" value="BLR1237 PROTEIN"/>
    <property type="match status" value="1"/>
</dbReference>
<dbReference type="InterPro" id="IPR042100">
    <property type="entry name" value="Bug_dom1"/>
</dbReference>
<dbReference type="SUPFAM" id="SSF53850">
    <property type="entry name" value="Periplasmic binding protein-like II"/>
    <property type="match status" value="1"/>
</dbReference>
<dbReference type="CDD" id="cd07012">
    <property type="entry name" value="PBP2_Bug_TTT"/>
    <property type="match status" value="1"/>
</dbReference>
<dbReference type="Proteomes" id="UP000007564">
    <property type="component" value="Chromosome"/>
</dbReference>
<dbReference type="PROSITE" id="PS51318">
    <property type="entry name" value="TAT"/>
    <property type="match status" value="1"/>
</dbReference>
<protein>
    <submittedName>
        <fullName evidence="2">Putative exported protein</fullName>
    </submittedName>
</protein>
<name>A0A0C6PAF5_BORBO</name>
<dbReference type="InterPro" id="IPR006311">
    <property type="entry name" value="TAT_signal"/>
</dbReference>
<dbReference type="KEGG" id="bbh:BN112_3673"/>
<dbReference type="Gene3D" id="3.40.190.150">
    <property type="entry name" value="Bordetella uptake gene, domain 1"/>
    <property type="match status" value="1"/>
</dbReference>
<dbReference type="Gene3D" id="3.40.190.10">
    <property type="entry name" value="Periplasmic binding protein-like II"/>
    <property type="match status" value="1"/>
</dbReference>
<dbReference type="HOGENOM" id="CLU_045683_0_1_4"/>
<reference evidence="2 3" key="1">
    <citation type="journal article" date="2012" name="BMC Genomics">
        <title>Comparative genomics of the classical Bordetella subspecies: the evolution and exchange of virulence-associated diversity amongst closely related pathogens.</title>
        <authorList>
            <person name="Park J."/>
            <person name="Zhang Y."/>
            <person name="Buboltz A.M."/>
            <person name="Zhang X."/>
            <person name="Schuster S.C."/>
            <person name="Ahuja U."/>
            <person name="Liu M."/>
            <person name="Miller J.F."/>
            <person name="Sebaihia M."/>
            <person name="Bentley S.D."/>
            <person name="Parkhill J."/>
            <person name="Harvill E.T."/>
        </authorList>
    </citation>
    <scope>NUCLEOTIDE SEQUENCE [LARGE SCALE GENOMIC DNA]</scope>
    <source>
        <strain evidence="2 3">253</strain>
    </source>
</reference>
<dbReference type="RefSeq" id="WP_003815606.1">
    <property type="nucleotide sequence ID" value="NC_019382.1"/>
</dbReference>